<feature type="region of interest" description="Disordered" evidence="1">
    <location>
        <begin position="1"/>
        <end position="22"/>
    </location>
</feature>
<evidence type="ECO:0000256" key="1">
    <source>
        <dbReference type="SAM" id="MobiDB-lite"/>
    </source>
</evidence>
<evidence type="ECO:0000313" key="2">
    <source>
        <dbReference type="EMBL" id="ROT81757.1"/>
    </source>
</evidence>
<feature type="region of interest" description="Disordered" evidence="1">
    <location>
        <begin position="351"/>
        <end position="421"/>
    </location>
</feature>
<accession>A0A423TZ75</accession>
<reference evidence="2 3" key="1">
    <citation type="submission" date="2018-04" db="EMBL/GenBank/DDBJ databases">
        <authorList>
            <person name="Zhang X."/>
            <person name="Yuan J."/>
            <person name="Li F."/>
            <person name="Xiang J."/>
        </authorList>
    </citation>
    <scope>NUCLEOTIDE SEQUENCE [LARGE SCALE GENOMIC DNA]</scope>
    <source>
        <tissue evidence="2">Muscle</tissue>
    </source>
</reference>
<dbReference type="AlphaFoldDB" id="A0A423TZ75"/>
<organism evidence="2 3">
    <name type="scientific">Penaeus vannamei</name>
    <name type="common">Whiteleg shrimp</name>
    <name type="synonym">Litopenaeus vannamei</name>
    <dbReference type="NCBI Taxonomy" id="6689"/>
    <lineage>
        <taxon>Eukaryota</taxon>
        <taxon>Metazoa</taxon>
        <taxon>Ecdysozoa</taxon>
        <taxon>Arthropoda</taxon>
        <taxon>Crustacea</taxon>
        <taxon>Multicrustacea</taxon>
        <taxon>Malacostraca</taxon>
        <taxon>Eumalacostraca</taxon>
        <taxon>Eucarida</taxon>
        <taxon>Decapoda</taxon>
        <taxon>Dendrobranchiata</taxon>
        <taxon>Penaeoidea</taxon>
        <taxon>Penaeidae</taxon>
        <taxon>Penaeus</taxon>
    </lineage>
</organism>
<keyword evidence="3" id="KW-1185">Reference proteome</keyword>
<protein>
    <submittedName>
        <fullName evidence="2">Uncharacterized protein</fullName>
    </submittedName>
</protein>
<proteinExistence type="predicted"/>
<feature type="compositionally biased region" description="Basic residues" evidence="1">
    <location>
        <begin position="1"/>
        <end position="13"/>
    </location>
</feature>
<dbReference type="Proteomes" id="UP000283509">
    <property type="component" value="Unassembled WGS sequence"/>
</dbReference>
<comment type="caution">
    <text evidence="2">The sequence shown here is derived from an EMBL/GenBank/DDBJ whole genome shotgun (WGS) entry which is preliminary data.</text>
</comment>
<reference evidence="2 3" key="2">
    <citation type="submission" date="2019-01" db="EMBL/GenBank/DDBJ databases">
        <title>The decoding of complex shrimp genome reveals the adaptation for benthos swimmer, frequently molting mechanism and breeding impact on genome.</title>
        <authorList>
            <person name="Sun Y."/>
            <person name="Gao Y."/>
            <person name="Yu Y."/>
        </authorList>
    </citation>
    <scope>NUCLEOTIDE SEQUENCE [LARGE SCALE GENOMIC DNA]</scope>
    <source>
        <tissue evidence="2">Muscle</tissue>
    </source>
</reference>
<dbReference type="STRING" id="6689.A0A423TZ75"/>
<sequence length="421" mass="44573">MHERVRRGRTRSRGHAEVRGEKAAEIDEIHRSSILGTSYAYNINEQSDAKQAKPTKNIKVTGAKRRQVLLARSAPLPFLARRNPPPLWPSHVPPWPSSLVSLPPWSLLWSILALVLPSPSLALSGLSLASSVPPWPLRSSPFGPGLGWLPVPWPSSLPGPLLLLALFLSLLALSGPSLALSGPLFGPPCPLRPSALSGPPWPSLVLSGLSLALFGPSLALFGPSLALFRPSLAPLRSLPSPSSVPPCPNSVPPWLPLWSLPGPPWSPGPLPVLPGPSLVPLSGPAWPYPWPPWSLLGSLRSSRPLLVFLPSWSLSAPALPSPTLALPVPLLFSLAPLYLFLPRPSAPVPPMALSGPTPRPLSPLRPLHANAPPPFPPSAPTSAPRAALGTGATPRAHGIPLPQLSPKKRLFTRARQGPDAL</sequence>
<name>A0A423TZ75_PENVA</name>
<evidence type="ECO:0000313" key="3">
    <source>
        <dbReference type="Proteomes" id="UP000283509"/>
    </source>
</evidence>
<gene>
    <name evidence="2" type="ORF">C7M84_025088</name>
</gene>
<dbReference type="EMBL" id="QCYY01000924">
    <property type="protein sequence ID" value="ROT81757.1"/>
    <property type="molecule type" value="Genomic_DNA"/>
</dbReference>